<dbReference type="EMBL" id="CP011071">
    <property type="protein sequence ID" value="AKA35728.1"/>
    <property type="molecule type" value="Genomic_DNA"/>
</dbReference>
<proteinExistence type="inferred from homology"/>
<organism evidence="4 5">
    <name type="scientific">Flagellimonas lutaonensis</name>
    <dbReference type="NCBI Taxonomy" id="516051"/>
    <lineage>
        <taxon>Bacteria</taxon>
        <taxon>Pseudomonadati</taxon>
        <taxon>Bacteroidota</taxon>
        <taxon>Flavobacteriia</taxon>
        <taxon>Flavobacteriales</taxon>
        <taxon>Flavobacteriaceae</taxon>
        <taxon>Flagellimonas</taxon>
    </lineage>
</organism>
<evidence type="ECO:0000313" key="4">
    <source>
        <dbReference type="EMBL" id="AKA35728.1"/>
    </source>
</evidence>
<evidence type="ECO:0000256" key="3">
    <source>
        <dbReference type="SAM" id="SignalP"/>
    </source>
</evidence>
<accession>A0A0D5YV48</accession>
<dbReference type="InterPro" id="IPR034660">
    <property type="entry name" value="DinB/YfiT-like"/>
</dbReference>
<reference evidence="4 5" key="1">
    <citation type="submission" date="2015-03" db="EMBL/GenBank/DDBJ databases">
        <title>Complete genome sequence of Muricauda lutaonensis CC-HSB-11T, isolated from a coastal hot spring.</title>
        <authorList>
            <person name="Kim K.M."/>
        </authorList>
    </citation>
    <scope>NUCLEOTIDE SEQUENCE [LARGE SCALE GENOMIC DNA]</scope>
    <source>
        <strain evidence="4 5">CC-HSB-11</strain>
    </source>
</reference>
<keyword evidence="2" id="KW-0479">Metal-binding</keyword>
<dbReference type="STRING" id="516051.VC82_2133"/>
<evidence type="ECO:0000256" key="2">
    <source>
        <dbReference type="ARBA" id="ARBA00022723"/>
    </source>
</evidence>
<dbReference type="Proteomes" id="UP000032726">
    <property type="component" value="Chromosome"/>
</dbReference>
<dbReference type="Pfam" id="PF05163">
    <property type="entry name" value="DinB"/>
    <property type="match status" value="1"/>
</dbReference>
<evidence type="ECO:0000313" key="5">
    <source>
        <dbReference type="Proteomes" id="UP000032726"/>
    </source>
</evidence>
<keyword evidence="3" id="KW-0732">Signal</keyword>
<dbReference type="AlphaFoldDB" id="A0A0D5YV48"/>
<gene>
    <name evidence="4" type="ORF">VC82_2133</name>
</gene>
<dbReference type="InterPro" id="IPR007837">
    <property type="entry name" value="DinB"/>
</dbReference>
<dbReference type="OrthoDB" id="119432at2"/>
<dbReference type="SUPFAM" id="SSF109854">
    <property type="entry name" value="DinB/YfiT-like putative metalloenzymes"/>
    <property type="match status" value="1"/>
</dbReference>
<sequence>MKKILTLSVCLVTFVAFAQQDNTVQNTLQGMVAMVQGQVVQLAEAFDEEQYDWRPADGIRSVRESILHIAAANYFLASKMGYPPPEDVDFMGMEANIIGKENVIDALKKSNEFILDKITKEETEKLGDEVDFGFMKLNRLGGLLVVLEHNGEHKGQLIAYARSNGVTPPWSQGQ</sequence>
<dbReference type="Gene3D" id="1.20.120.450">
    <property type="entry name" value="dinb family like domain"/>
    <property type="match status" value="1"/>
</dbReference>
<feature type="signal peptide" evidence="3">
    <location>
        <begin position="1"/>
        <end position="18"/>
    </location>
</feature>
<name>A0A0D5YV48_9FLAO</name>
<dbReference type="KEGG" id="mlt:VC82_2133"/>
<dbReference type="RefSeq" id="WP_045802350.1">
    <property type="nucleotide sequence ID" value="NZ_CP011071.1"/>
</dbReference>
<feature type="chain" id="PRO_5002300334" evidence="3">
    <location>
        <begin position="19"/>
        <end position="174"/>
    </location>
</feature>
<comment type="similarity">
    <text evidence="1">Belongs to the DinB family.</text>
</comment>
<protein>
    <submittedName>
        <fullName evidence="4">DNA damage-inducible protein DinB</fullName>
    </submittedName>
</protein>
<evidence type="ECO:0000256" key="1">
    <source>
        <dbReference type="ARBA" id="ARBA00008635"/>
    </source>
</evidence>
<keyword evidence="5" id="KW-1185">Reference proteome</keyword>
<dbReference type="HOGENOM" id="CLU_120900_2_0_10"/>